<dbReference type="OrthoDB" id="2011769at2759"/>
<evidence type="ECO:0000256" key="6">
    <source>
        <dbReference type="RuleBase" id="RU003925"/>
    </source>
</evidence>
<keyword evidence="5" id="KW-0479">Metal-binding</keyword>
<dbReference type="PRINTS" id="PR00328">
    <property type="entry name" value="SAR1GTPBP"/>
</dbReference>
<dbReference type="SMART" id="SM00178">
    <property type="entry name" value="SAR"/>
    <property type="match status" value="1"/>
</dbReference>
<reference evidence="7 8" key="1">
    <citation type="journal article" date="2015" name="Sci. Rep.">
        <title>Genome of the facultative scuticociliatosis pathogen Pseudocohnilembus persalinus provides insight into its virulence through horizontal gene transfer.</title>
        <authorList>
            <person name="Xiong J."/>
            <person name="Wang G."/>
            <person name="Cheng J."/>
            <person name="Tian M."/>
            <person name="Pan X."/>
            <person name="Warren A."/>
            <person name="Jiang C."/>
            <person name="Yuan D."/>
            <person name="Miao W."/>
        </authorList>
    </citation>
    <scope>NUCLEOTIDE SEQUENCE [LARGE SCALE GENOMIC DNA]</scope>
    <source>
        <strain evidence="7">36N120E</strain>
    </source>
</reference>
<dbReference type="InterPro" id="IPR024156">
    <property type="entry name" value="Small_GTPase_ARF"/>
</dbReference>
<dbReference type="InterPro" id="IPR005225">
    <property type="entry name" value="Small_GTP-bd"/>
</dbReference>
<dbReference type="PROSITE" id="PS51417">
    <property type="entry name" value="ARF"/>
    <property type="match status" value="1"/>
</dbReference>
<dbReference type="Gene3D" id="3.40.50.300">
    <property type="entry name" value="P-loop containing nucleotide triphosphate hydrolases"/>
    <property type="match status" value="1"/>
</dbReference>
<gene>
    <name evidence="7" type="ORF">PPERSA_10482</name>
</gene>
<dbReference type="AlphaFoldDB" id="A0A0V0R7B1"/>
<evidence type="ECO:0000256" key="4">
    <source>
        <dbReference type="PIRSR" id="PIRSR606689-1"/>
    </source>
</evidence>
<keyword evidence="5" id="KW-0460">Magnesium</keyword>
<evidence type="ECO:0000313" key="7">
    <source>
        <dbReference type="EMBL" id="KRX10383.1"/>
    </source>
</evidence>
<organism evidence="7 8">
    <name type="scientific">Pseudocohnilembus persalinus</name>
    <name type="common">Ciliate</name>
    <dbReference type="NCBI Taxonomy" id="266149"/>
    <lineage>
        <taxon>Eukaryota</taxon>
        <taxon>Sar</taxon>
        <taxon>Alveolata</taxon>
        <taxon>Ciliophora</taxon>
        <taxon>Intramacronucleata</taxon>
        <taxon>Oligohymenophorea</taxon>
        <taxon>Scuticociliatia</taxon>
        <taxon>Philasterida</taxon>
        <taxon>Pseudocohnilembidae</taxon>
        <taxon>Pseudocohnilembus</taxon>
    </lineage>
</organism>
<keyword evidence="3 4" id="KW-0342">GTP-binding</keyword>
<dbReference type="CDD" id="cd00878">
    <property type="entry name" value="Arf_Arl"/>
    <property type="match status" value="1"/>
</dbReference>
<sequence>MGQSLTKFYYKYIERQKNKNIIFLGLDSSGKTTILYQLKLGEVVTTIPTFGINQENVKFKNHLFQFWDLSGSENLRKLWKTYDINIQAIIFVVDSYDEQRIDLAKTVFQSLLDDQSIQDIPILILANKQDIKRMDLAYITEKLELHKIEDRQWYIQPCTALNQQEITEGLNWLYLTMNLNDIK</sequence>
<dbReference type="InterPro" id="IPR027417">
    <property type="entry name" value="P-loop_NTPase"/>
</dbReference>
<dbReference type="Proteomes" id="UP000054937">
    <property type="component" value="Unassembled WGS sequence"/>
</dbReference>
<dbReference type="SUPFAM" id="SSF52540">
    <property type="entry name" value="P-loop containing nucleoside triphosphate hydrolases"/>
    <property type="match status" value="1"/>
</dbReference>
<dbReference type="NCBIfam" id="TIGR00231">
    <property type="entry name" value="small_GTP"/>
    <property type="match status" value="1"/>
</dbReference>
<feature type="binding site" evidence="4">
    <location>
        <begin position="25"/>
        <end position="32"/>
    </location>
    <ligand>
        <name>GTP</name>
        <dbReference type="ChEBI" id="CHEBI:37565"/>
    </ligand>
</feature>
<evidence type="ECO:0000313" key="8">
    <source>
        <dbReference type="Proteomes" id="UP000054937"/>
    </source>
</evidence>
<dbReference type="GO" id="GO:0005525">
    <property type="term" value="F:GTP binding"/>
    <property type="evidence" value="ECO:0007669"/>
    <property type="project" value="UniProtKB-KW"/>
</dbReference>
<feature type="binding site" evidence="4">
    <location>
        <position position="71"/>
    </location>
    <ligand>
        <name>GTP</name>
        <dbReference type="ChEBI" id="CHEBI:37565"/>
    </ligand>
</feature>
<dbReference type="OMA" id="IVIFTNC"/>
<comment type="similarity">
    <text evidence="1 6">Belongs to the small GTPase superfamily. Arf family.</text>
</comment>
<name>A0A0V0R7B1_PSEPJ</name>
<keyword evidence="8" id="KW-1185">Reference proteome</keyword>
<feature type="binding site" evidence="4">
    <location>
        <begin position="127"/>
        <end position="130"/>
    </location>
    <ligand>
        <name>GTP</name>
        <dbReference type="ChEBI" id="CHEBI:37565"/>
    </ligand>
</feature>
<evidence type="ECO:0000256" key="1">
    <source>
        <dbReference type="ARBA" id="ARBA00010290"/>
    </source>
</evidence>
<dbReference type="FunFam" id="3.40.50.300:FF:001166">
    <property type="entry name" value="ADP-ribosylation factor D"/>
    <property type="match status" value="1"/>
</dbReference>
<feature type="binding site" evidence="5">
    <location>
        <position position="49"/>
    </location>
    <ligand>
        <name>Mg(2+)</name>
        <dbReference type="ChEBI" id="CHEBI:18420"/>
    </ligand>
</feature>
<dbReference type="SMART" id="SM00177">
    <property type="entry name" value="ARF"/>
    <property type="match status" value="1"/>
</dbReference>
<evidence type="ECO:0000256" key="2">
    <source>
        <dbReference type="ARBA" id="ARBA00022741"/>
    </source>
</evidence>
<dbReference type="PANTHER" id="PTHR11711">
    <property type="entry name" value="ADP RIBOSYLATION FACTOR-RELATED"/>
    <property type="match status" value="1"/>
</dbReference>
<accession>A0A0V0R7B1</accession>
<keyword evidence="2 4" id="KW-0547">Nucleotide-binding</keyword>
<dbReference type="EMBL" id="LDAU01000028">
    <property type="protein sequence ID" value="KRX10383.1"/>
    <property type="molecule type" value="Genomic_DNA"/>
</dbReference>
<keyword evidence="7" id="KW-0378">Hydrolase</keyword>
<dbReference type="InParanoid" id="A0A0V0R7B1"/>
<dbReference type="Pfam" id="PF00025">
    <property type="entry name" value="Arf"/>
    <property type="match status" value="1"/>
</dbReference>
<feature type="binding site" evidence="5">
    <location>
        <position position="32"/>
    </location>
    <ligand>
        <name>Mg(2+)</name>
        <dbReference type="ChEBI" id="CHEBI:18420"/>
    </ligand>
</feature>
<evidence type="ECO:0000256" key="3">
    <source>
        <dbReference type="ARBA" id="ARBA00023134"/>
    </source>
</evidence>
<protein>
    <submittedName>
        <fullName evidence="7">p-loop containing nucleoside triphosphate hydrolase</fullName>
    </submittedName>
</protein>
<proteinExistence type="inferred from homology"/>
<evidence type="ECO:0000256" key="5">
    <source>
        <dbReference type="PIRSR" id="PIRSR606689-2"/>
    </source>
</evidence>
<dbReference type="InterPro" id="IPR006689">
    <property type="entry name" value="Small_GTPase_ARF/SAR"/>
</dbReference>
<dbReference type="GO" id="GO:0003924">
    <property type="term" value="F:GTPase activity"/>
    <property type="evidence" value="ECO:0007669"/>
    <property type="project" value="InterPro"/>
</dbReference>
<comment type="caution">
    <text evidence="7">The sequence shown here is derived from an EMBL/GenBank/DDBJ whole genome shotgun (WGS) entry which is preliminary data.</text>
</comment>
<dbReference type="GO" id="GO:0046872">
    <property type="term" value="F:metal ion binding"/>
    <property type="evidence" value="ECO:0007669"/>
    <property type="project" value="UniProtKB-KW"/>
</dbReference>